<gene>
    <name evidence="2" type="ORF">HX845_32890</name>
</gene>
<dbReference type="Gene3D" id="3.40.50.150">
    <property type="entry name" value="Vaccinia Virus protein VP39"/>
    <property type="match status" value="1"/>
</dbReference>
<dbReference type="Proteomes" id="UP000517547">
    <property type="component" value="Unassembled WGS sequence"/>
</dbReference>
<protein>
    <submittedName>
        <fullName evidence="2">Class I SAM-dependent methyltransferase</fullName>
    </submittedName>
</protein>
<evidence type="ECO:0000313" key="3">
    <source>
        <dbReference type="Proteomes" id="UP000517547"/>
    </source>
</evidence>
<keyword evidence="2" id="KW-0489">Methyltransferase</keyword>
<dbReference type="AlphaFoldDB" id="A0A7Y7Y5Y0"/>
<sequence>MSAQPPSLVELEFARQHAREHARVCREVAPGGLLRRLGHWREKQLMRHALKVAGEPGLVLDLPCGVGRFWPVLAERGNRVVLAADSSQDMLDHCAVHHSLELLKRVRTFQSSAFAIGLPENAVDCIFCVQLFAYVADKAQRLAMLREFHRVSRDTVIVSLWVDGNVMAWRRRRLAVRSGLDSQRVVLGKALIEAEFQEAGFEIVGHRDFLPGYAMRRVYVLRKDS</sequence>
<proteinExistence type="predicted"/>
<dbReference type="RefSeq" id="WP_017124568.1">
    <property type="nucleotide sequence ID" value="NZ_JACAOK010000022.1"/>
</dbReference>
<comment type="caution">
    <text evidence="2">The sequence shown here is derived from an EMBL/GenBank/DDBJ whole genome shotgun (WGS) entry which is preliminary data.</text>
</comment>
<organism evidence="2 3">
    <name type="scientific">Pseudomonas gingeri</name>
    <dbReference type="NCBI Taxonomy" id="117681"/>
    <lineage>
        <taxon>Bacteria</taxon>
        <taxon>Pseudomonadati</taxon>
        <taxon>Pseudomonadota</taxon>
        <taxon>Gammaproteobacteria</taxon>
        <taxon>Pseudomonadales</taxon>
        <taxon>Pseudomonadaceae</taxon>
        <taxon>Pseudomonas</taxon>
    </lineage>
</organism>
<dbReference type="GeneID" id="57664740"/>
<feature type="domain" description="Methyltransferase" evidence="1">
    <location>
        <begin position="59"/>
        <end position="153"/>
    </location>
</feature>
<dbReference type="InterPro" id="IPR029063">
    <property type="entry name" value="SAM-dependent_MTases_sf"/>
</dbReference>
<keyword evidence="2" id="KW-0808">Transferase</keyword>
<dbReference type="GO" id="GO:0008168">
    <property type="term" value="F:methyltransferase activity"/>
    <property type="evidence" value="ECO:0007669"/>
    <property type="project" value="UniProtKB-KW"/>
</dbReference>
<name>A0A7Y7Y5Y0_9PSED</name>
<dbReference type="InterPro" id="IPR041698">
    <property type="entry name" value="Methyltransf_25"/>
</dbReference>
<evidence type="ECO:0000313" key="2">
    <source>
        <dbReference type="EMBL" id="NWC18480.1"/>
    </source>
</evidence>
<dbReference type="SUPFAM" id="SSF53335">
    <property type="entry name" value="S-adenosyl-L-methionine-dependent methyltransferases"/>
    <property type="match status" value="1"/>
</dbReference>
<accession>A0A7Y7Y5Y0</accession>
<dbReference type="Pfam" id="PF13649">
    <property type="entry name" value="Methyltransf_25"/>
    <property type="match status" value="1"/>
</dbReference>
<dbReference type="GO" id="GO:0032259">
    <property type="term" value="P:methylation"/>
    <property type="evidence" value="ECO:0007669"/>
    <property type="project" value="UniProtKB-KW"/>
</dbReference>
<dbReference type="EMBL" id="JACAQE010000015">
    <property type="protein sequence ID" value="NWC18480.1"/>
    <property type="molecule type" value="Genomic_DNA"/>
</dbReference>
<dbReference type="CDD" id="cd02440">
    <property type="entry name" value="AdoMet_MTases"/>
    <property type="match status" value="1"/>
</dbReference>
<evidence type="ECO:0000259" key="1">
    <source>
        <dbReference type="Pfam" id="PF13649"/>
    </source>
</evidence>
<reference evidence="2 3" key="1">
    <citation type="submission" date="2020-04" db="EMBL/GenBank/DDBJ databases">
        <title>Molecular characterization of pseudomonads from Agaricus bisporus reveal novel blotch 2 pathogens in Western Europe.</title>
        <authorList>
            <person name="Taparia T."/>
            <person name="Krijger M."/>
            <person name="Haynes E."/>
            <person name="Elpinstone J.G."/>
            <person name="Noble R."/>
            <person name="Van Der Wolf J."/>
        </authorList>
    </citation>
    <scope>NUCLEOTIDE SEQUENCE [LARGE SCALE GENOMIC DNA]</scope>
    <source>
        <strain evidence="2 3">IPO3738</strain>
    </source>
</reference>